<dbReference type="InterPro" id="IPR041677">
    <property type="entry name" value="DNA2/NAM7_AAA_11"/>
</dbReference>
<feature type="domain" description="PLD phosphodiesterase" evidence="6">
    <location>
        <begin position="1117"/>
        <end position="1144"/>
    </location>
</feature>
<keyword evidence="3" id="KW-0378">Hydrolase</keyword>
<dbReference type="Gene3D" id="3.40.50.300">
    <property type="entry name" value="P-loop containing nucleotide triphosphate hydrolases"/>
    <property type="match status" value="3"/>
</dbReference>
<evidence type="ECO:0000313" key="7">
    <source>
        <dbReference type="EMBL" id="AWH89409.1"/>
    </source>
</evidence>
<evidence type="ECO:0000256" key="2">
    <source>
        <dbReference type="ARBA" id="ARBA00022741"/>
    </source>
</evidence>
<dbReference type="InterPro" id="IPR041679">
    <property type="entry name" value="DNA2/NAM7-like_C"/>
</dbReference>
<evidence type="ECO:0000259" key="6">
    <source>
        <dbReference type="PROSITE" id="PS50035"/>
    </source>
</evidence>
<organism evidence="7 8">
    <name type="scientific">Limnobaculum parvum</name>
    <dbReference type="NCBI Taxonomy" id="2172103"/>
    <lineage>
        <taxon>Bacteria</taxon>
        <taxon>Pseudomonadati</taxon>
        <taxon>Pseudomonadota</taxon>
        <taxon>Gammaproteobacteria</taxon>
        <taxon>Enterobacterales</taxon>
        <taxon>Budviciaceae</taxon>
        <taxon>Limnobaculum</taxon>
    </lineage>
</organism>
<dbReference type="PROSITE" id="PS50035">
    <property type="entry name" value="PLD"/>
    <property type="match status" value="1"/>
</dbReference>
<evidence type="ECO:0000313" key="8">
    <source>
        <dbReference type="Proteomes" id="UP000244908"/>
    </source>
</evidence>
<dbReference type="PANTHER" id="PTHR43788">
    <property type="entry name" value="DNA2/NAM7 HELICASE FAMILY MEMBER"/>
    <property type="match status" value="1"/>
</dbReference>
<dbReference type="Proteomes" id="UP000244908">
    <property type="component" value="Chromosome"/>
</dbReference>
<dbReference type="Pfam" id="PF13086">
    <property type="entry name" value="AAA_11"/>
    <property type="match status" value="1"/>
</dbReference>
<name>A0A2Y9U1E2_9GAMM</name>
<dbReference type="PIRSF" id="PIRSF026306">
    <property type="entry name" value="UCP026306"/>
    <property type="match status" value="1"/>
</dbReference>
<evidence type="ECO:0000256" key="5">
    <source>
        <dbReference type="ARBA" id="ARBA00022840"/>
    </source>
</evidence>
<dbReference type="GO" id="GO:0003678">
    <property type="term" value="F:DNA helicase activity"/>
    <property type="evidence" value="ECO:0007669"/>
    <property type="project" value="UniProtKB-ARBA"/>
</dbReference>
<dbReference type="EMBL" id="CP029185">
    <property type="protein sequence ID" value="AWH89409.1"/>
    <property type="molecule type" value="Genomic_DNA"/>
</dbReference>
<dbReference type="SUPFAM" id="SSF52540">
    <property type="entry name" value="P-loop containing nucleoside triphosphate hydrolases"/>
    <property type="match status" value="1"/>
</dbReference>
<dbReference type="InterPro" id="IPR027417">
    <property type="entry name" value="P-loop_NTPase"/>
</dbReference>
<dbReference type="KEGG" id="lpv:HYN51_13130"/>
<keyword evidence="4" id="KW-0347">Helicase</keyword>
<protein>
    <recommendedName>
        <fullName evidence="6">PLD phosphodiesterase domain-containing protein</fullName>
    </recommendedName>
</protein>
<proteinExistence type="inferred from homology"/>
<dbReference type="OrthoDB" id="9757917at2"/>
<dbReference type="InterPro" id="IPR047187">
    <property type="entry name" value="SF1_C_Upf1"/>
</dbReference>
<keyword evidence="2" id="KW-0547">Nucleotide-binding</keyword>
<dbReference type="Pfam" id="PF13091">
    <property type="entry name" value="PLDc_2"/>
    <property type="match status" value="1"/>
</dbReference>
<dbReference type="SUPFAM" id="SSF56024">
    <property type="entry name" value="Phospholipase D/nuclease"/>
    <property type="match status" value="1"/>
</dbReference>
<dbReference type="AlphaFoldDB" id="A0A2Y9U1E2"/>
<reference evidence="7 8" key="1">
    <citation type="journal article" date="2019" name="Int. J. Syst. Evol. Microbiol.">
        <title>Limnobaculum parvum gen. nov., sp. nov., isolated from a freshwater lake.</title>
        <authorList>
            <person name="Baek C."/>
            <person name="Shin S.K."/>
            <person name="Yi H."/>
        </authorList>
    </citation>
    <scope>NUCLEOTIDE SEQUENCE [LARGE SCALE GENOMIC DNA]</scope>
    <source>
        <strain evidence="7 8">HYN0051</strain>
    </source>
</reference>
<dbReference type="InterPro" id="IPR025202">
    <property type="entry name" value="PLD-like_dom"/>
</dbReference>
<dbReference type="PANTHER" id="PTHR43788:SF8">
    <property type="entry name" value="DNA-BINDING PROTEIN SMUBP-2"/>
    <property type="match status" value="1"/>
</dbReference>
<dbReference type="InterPro" id="IPR001736">
    <property type="entry name" value="PLipase_D/transphosphatidylase"/>
</dbReference>
<dbReference type="InterPro" id="IPR016834">
    <property type="entry name" value="UCP026306"/>
</dbReference>
<accession>A0A2Y9U1E2</accession>
<keyword evidence="5" id="KW-0067">ATP-binding</keyword>
<dbReference type="GO" id="GO:0016787">
    <property type="term" value="F:hydrolase activity"/>
    <property type="evidence" value="ECO:0007669"/>
    <property type="project" value="UniProtKB-KW"/>
</dbReference>
<gene>
    <name evidence="7" type="ORF">HYN51_13130</name>
</gene>
<dbReference type="Pfam" id="PF13087">
    <property type="entry name" value="AAA_12"/>
    <property type="match status" value="1"/>
</dbReference>
<comment type="similarity">
    <text evidence="1">Belongs to the DNA2/NAM7 helicase family.</text>
</comment>
<evidence type="ECO:0000256" key="3">
    <source>
        <dbReference type="ARBA" id="ARBA00022801"/>
    </source>
</evidence>
<evidence type="ECO:0000256" key="1">
    <source>
        <dbReference type="ARBA" id="ARBA00007913"/>
    </source>
</evidence>
<dbReference type="CDD" id="cd18808">
    <property type="entry name" value="SF1_C_Upf1"/>
    <property type="match status" value="1"/>
</dbReference>
<dbReference type="InterPro" id="IPR050534">
    <property type="entry name" value="Coronavir_polyprotein_1ab"/>
</dbReference>
<dbReference type="Gene3D" id="3.30.870.10">
    <property type="entry name" value="Endonuclease Chain A"/>
    <property type="match status" value="1"/>
</dbReference>
<dbReference type="GO" id="GO:0005524">
    <property type="term" value="F:ATP binding"/>
    <property type="evidence" value="ECO:0007669"/>
    <property type="project" value="UniProtKB-KW"/>
</dbReference>
<sequence>MIGMNSTKTGQWLRYWRNSLADAESGKGALTSKELHTYLSVPVDSLKNGYLDKNSDVLESLFKHEAENVSLVKVVYRPTAYKLSFEHGKKHTGPFPEIITPVICIFWVSRNGFFLPESIPVIPRDLLSPQHDDKLTLSSVREMDKFLDHNELLVFSEQEATALFKNAKSHEELASYWLQYHQFTRSLFSKLCNELVLSERYNNKKGKGYLLKCDDVSNGTRNILKLYDWLDGSQEKTPLLNNYALACNTTYQPCVDALSSISLRRGHSNSKFPLADAQRDALAQVLTMSEGEILAVNGPPGTGKTTFVLSVVASMWVDAALKEQEPPLIIAASTNNQAVTNIIEAFGKDFEENSDRFSGRWLPDVNSYGGYFPASSLESGAAKYYQTAAFYRSLEDPEYIDRAESAFLLKAQTAFDDSSLDTVLKIKQRLYAELNGNHQQFGAIQQAWQAFRRAEKNCNKAMGNDAELAKTAKQAELVAMEQQLSLVAQDSLQWKQFCADESILLTLLNVLPPIARKRQLRREIFIEQHFSATARHIVRVNGNTSPEMALSQWTETQQQAIAQTESILDSWNILLEKKNIAKQCWLNKASLLIATPDVIQTLDELDKALDISLRFKLFQLAVHYWEARWLLDCRAQEDELLKTGPSGKEKTGLKFVRPRWHRRMKLTPCIVSTLHSLPGHMTFSVFEGENKYRYDYLVNEIDLLIIDEAGQVAPDTAAASFALAKRALVIGDVHQIKPVSNQSQMVDVGNMMQHQLLSHRDEYDALCQQGRSVVDGSVMRIAQSASQYRYLAEAEPGMFLREHRRCFDEIISFCNELCYRGLLVPKRGRYDALNDSQLALPAFGYLHIDGMAESPMGGSRINRLEAATIASWLAAKRTELETAYHAKLEDIVGVITPFKAQERLIAELCKAEGIKVGRGEGEMTIGTVHALQGAERKVVIFSAVYSRHNDGGFIDADPSMLNVAVSRAKDSFLVFGDMDVISSASKSTPRHMLAKYLFSCEENELSFSIGSRTDLMKLCPEPKLINGAEEHDPFFLNLLSIVQTRVDMVSPWLTLFRLTDSGFLKHMQAAVARGIEVNIYTDYYSNAFNNNQYHDEKDRTFKQCCEALRNNGIRVYVMNRVHSKIVMADAKVMCVGSYNWGSAVRKGKYKQMETSMLYSGDLEQEIQTQLDGLHARVRKTYGQENVTVGARVMEVEGVL</sequence>
<evidence type="ECO:0000256" key="4">
    <source>
        <dbReference type="ARBA" id="ARBA00022806"/>
    </source>
</evidence>
<keyword evidence="8" id="KW-1185">Reference proteome</keyword>
<dbReference type="GO" id="GO:0006793">
    <property type="term" value="P:phosphorus metabolic process"/>
    <property type="evidence" value="ECO:0007669"/>
    <property type="project" value="UniProtKB-ARBA"/>
</dbReference>